<dbReference type="InterPro" id="IPR008921">
    <property type="entry name" value="DNA_pol3_clamp-load_cplx_C"/>
</dbReference>
<evidence type="ECO:0000313" key="11">
    <source>
        <dbReference type="EMBL" id="UOQ86062.1"/>
    </source>
</evidence>
<dbReference type="Gene3D" id="1.20.272.10">
    <property type="match status" value="1"/>
</dbReference>
<dbReference type="PANTHER" id="PTHR34388:SF1">
    <property type="entry name" value="DNA POLYMERASE III SUBUNIT DELTA"/>
    <property type="match status" value="1"/>
</dbReference>
<keyword evidence="5" id="KW-0235">DNA replication</keyword>
<dbReference type="GO" id="GO:0003887">
    <property type="term" value="F:DNA-directed DNA polymerase activity"/>
    <property type="evidence" value="ECO:0007669"/>
    <property type="project" value="UniProtKB-EC"/>
</dbReference>
<evidence type="ECO:0000256" key="2">
    <source>
        <dbReference type="ARBA" id="ARBA00017703"/>
    </source>
</evidence>
<dbReference type="Pfam" id="PF06144">
    <property type="entry name" value="DNA_pol3_delta"/>
    <property type="match status" value="1"/>
</dbReference>
<comment type="catalytic activity">
    <reaction evidence="8">
        <text>DNA(n) + a 2'-deoxyribonucleoside 5'-triphosphate = DNA(n+1) + diphosphate</text>
        <dbReference type="Rhea" id="RHEA:22508"/>
        <dbReference type="Rhea" id="RHEA-COMP:17339"/>
        <dbReference type="Rhea" id="RHEA-COMP:17340"/>
        <dbReference type="ChEBI" id="CHEBI:33019"/>
        <dbReference type="ChEBI" id="CHEBI:61560"/>
        <dbReference type="ChEBI" id="CHEBI:173112"/>
        <dbReference type="EC" id="2.7.7.7"/>
    </reaction>
</comment>
<evidence type="ECO:0000256" key="1">
    <source>
        <dbReference type="ARBA" id="ARBA00012417"/>
    </source>
</evidence>
<organism evidence="11 12">
    <name type="scientific">Gracilibacillus salinarum</name>
    <dbReference type="NCBI Taxonomy" id="2932255"/>
    <lineage>
        <taxon>Bacteria</taxon>
        <taxon>Bacillati</taxon>
        <taxon>Bacillota</taxon>
        <taxon>Bacilli</taxon>
        <taxon>Bacillales</taxon>
        <taxon>Bacillaceae</taxon>
        <taxon>Gracilibacillus</taxon>
    </lineage>
</organism>
<dbReference type="Gene3D" id="1.10.8.60">
    <property type="match status" value="1"/>
</dbReference>
<evidence type="ECO:0000256" key="3">
    <source>
        <dbReference type="ARBA" id="ARBA00022679"/>
    </source>
</evidence>
<dbReference type="NCBIfam" id="TIGR01128">
    <property type="entry name" value="holA"/>
    <property type="match status" value="1"/>
</dbReference>
<evidence type="ECO:0000256" key="7">
    <source>
        <dbReference type="ARBA" id="ARBA00034754"/>
    </source>
</evidence>
<reference evidence="11 12" key="1">
    <citation type="submission" date="2022-04" db="EMBL/GenBank/DDBJ databases">
        <title>Gracilibacillus sp. isolated from saltern.</title>
        <authorList>
            <person name="Won M."/>
            <person name="Lee C.-M."/>
            <person name="Woen H.-Y."/>
            <person name="Kwon S.-W."/>
        </authorList>
    </citation>
    <scope>NUCLEOTIDE SEQUENCE [LARGE SCALE GENOMIC DNA]</scope>
    <source>
        <strain evidence="11 12">SSPM10-3</strain>
    </source>
</reference>
<evidence type="ECO:0000256" key="5">
    <source>
        <dbReference type="ARBA" id="ARBA00022705"/>
    </source>
</evidence>
<keyword evidence="12" id="KW-1185">Reference proteome</keyword>
<dbReference type="SUPFAM" id="SSF52540">
    <property type="entry name" value="P-loop containing nucleoside triphosphate hydrolases"/>
    <property type="match status" value="1"/>
</dbReference>
<proteinExistence type="inferred from homology"/>
<protein>
    <recommendedName>
        <fullName evidence="2">DNA polymerase III subunit delta</fullName>
        <ecNumber evidence="1">2.7.7.7</ecNumber>
    </recommendedName>
</protein>
<name>A0ABY4GS34_9BACI</name>
<feature type="domain" description="DNA polymerase III delta subunit-like C-terminal" evidence="10">
    <location>
        <begin position="219"/>
        <end position="337"/>
    </location>
</feature>
<comment type="similarity">
    <text evidence="7">Belongs to the DNA polymerase HolA subunit family.</text>
</comment>
<feature type="domain" description="DNA polymerase III delta N-terminal" evidence="9">
    <location>
        <begin position="19"/>
        <end position="145"/>
    </location>
</feature>
<dbReference type="InterPro" id="IPR048466">
    <property type="entry name" value="DNA_pol3_delta-like_C"/>
</dbReference>
<dbReference type="RefSeq" id="WP_244746385.1">
    <property type="nucleotide sequence ID" value="NZ_CP095071.1"/>
</dbReference>
<evidence type="ECO:0000313" key="12">
    <source>
        <dbReference type="Proteomes" id="UP000831537"/>
    </source>
</evidence>
<keyword evidence="3 11" id="KW-0808">Transferase</keyword>
<dbReference type="InterPro" id="IPR010372">
    <property type="entry name" value="DNA_pol3_delta_N"/>
</dbReference>
<evidence type="ECO:0000256" key="4">
    <source>
        <dbReference type="ARBA" id="ARBA00022695"/>
    </source>
</evidence>
<evidence type="ECO:0000259" key="9">
    <source>
        <dbReference type="Pfam" id="PF06144"/>
    </source>
</evidence>
<dbReference type="Pfam" id="PF21694">
    <property type="entry name" value="DNA_pol3_delta_C"/>
    <property type="match status" value="1"/>
</dbReference>
<dbReference type="EC" id="2.7.7.7" evidence="1"/>
<sequence>MSYISCIEEMKKKKFAPVYYFYGTETYMIEALKQALLSNGLEKEEKDTNFEVYDLEESSIQEVITDAETFPFFGERKIILATNASFLKAKPPKMEVGHRPEVLINYLENPAPYSILVLIAPFEKVDERKKVVKRLKKEANAVSCEPLKEWDLQKVITSIAKQHNVKVSEQVISYFINEIGTNMMIINSEMEKLALYVGEGNEIRLEDAQLLLSSQENSSSFKLMDAIMNNDLAKAIDITKDLEKMNEEPIALIALIASQFRTLMHVKILKQKGYTQQQMATQLKVHPYVAKLSIQRQAKFQLKELKQAIDLLTETDAQIKSGKMDKSLAFELLLYQLIAKRQHVS</sequence>
<dbReference type="PANTHER" id="PTHR34388">
    <property type="entry name" value="DNA POLYMERASE III SUBUNIT DELTA"/>
    <property type="match status" value="1"/>
</dbReference>
<evidence type="ECO:0000256" key="8">
    <source>
        <dbReference type="ARBA" id="ARBA00049244"/>
    </source>
</evidence>
<keyword evidence="6" id="KW-0239">DNA-directed DNA polymerase</keyword>
<accession>A0ABY4GS34</accession>
<keyword evidence="4 11" id="KW-0548">Nucleotidyltransferase</keyword>
<dbReference type="Proteomes" id="UP000831537">
    <property type="component" value="Chromosome"/>
</dbReference>
<dbReference type="Gene3D" id="3.40.50.300">
    <property type="entry name" value="P-loop containing nucleotide triphosphate hydrolases"/>
    <property type="match status" value="1"/>
</dbReference>
<dbReference type="InterPro" id="IPR005790">
    <property type="entry name" value="DNA_polIII_delta"/>
</dbReference>
<dbReference type="SUPFAM" id="SSF48019">
    <property type="entry name" value="post-AAA+ oligomerization domain-like"/>
    <property type="match status" value="1"/>
</dbReference>
<dbReference type="InterPro" id="IPR027417">
    <property type="entry name" value="P-loop_NTPase"/>
</dbReference>
<gene>
    <name evidence="11" type="primary">holA</name>
    <name evidence="11" type="ORF">MUN87_03955</name>
</gene>
<evidence type="ECO:0000259" key="10">
    <source>
        <dbReference type="Pfam" id="PF21694"/>
    </source>
</evidence>
<dbReference type="EMBL" id="CP095071">
    <property type="protein sequence ID" value="UOQ86062.1"/>
    <property type="molecule type" value="Genomic_DNA"/>
</dbReference>
<evidence type="ECO:0000256" key="6">
    <source>
        <dbReference type="ARBA" id="ARBA00022932"/>
    </source>
</evidence>